<organism evidence="2 3">
    <name type="scientific">Bacillus salitolerans</name>
    <dbReference type="NCBI Taxonomy" id="1437434"/>
    <lineage>
        <taxon>Bacteria</taxon>
        <taxon>Bacillati</taxon>
        <taxon>Bacillota</taxon>
        <taxon>Bacilli</taxon>
        <taxon>Bacillales</taxon>
        <taxon>Bacillaceae</taxon>
        <taxon>Bacillus</taxon>
    </lineage>
</organism>
<proteinExistence type="inferred from homology"/>
<dbReference type="Pfam" id="PF13561">
    <property type="entry name" value="adh_short_C2"/>
    <property type="match status" value="1"/>
</dbReference>
<dbReference type="EC" id="1.1.1.-" evidence="2"/>
<dbReference type="NCBIfam" id="NF005559">
    <property type="entry name" value="PRK07231.1"/>
    <property type="match status" value="1"/>
</dbReference>
<dbReference type="EMBL" id="JBHUEM010000011">
    <property type="protein sequence ID" value="MFD1736771.1"/>
    <property type="molecule type" value="Genomic_DNA"/>
</dbReference>
<keyword evidence="3" id="KW-1185">Reference proteome</keyword>
<dbReference type="InterPro" id="IPR002347">
    <property type="entry name" value="SDR_fam"/>
</dbReference>
<dbReference type="PANTHER" id="PTHR42879:SF2">
    <property type="entry name" value="3-OXOACYL-[ACYL-CARRIER-PROTEIN] REDUCTASE FABG"/>
    <property type="match status" value="1"/>
</dbReference>
<dbReference type="SUPFAM" id="SSF51735">
    <property type="entry name" value="NAD(P)-binding Rossmann-fold domains"/>
    <property type="match status" value="1"/>
</dbReference>
<name>A0ABW4LNU4_9BACI</name>
<dbReference type="GO" id="GO:0016491">
    <property type="term" value="F:oxidoreductase activity"/>
    <property type="evidence" value="ECO:0007669"/>
    <property type="project" value="UniProtKB-KW"/>
</dbReference>
<sequence>MLLKGKIGFVTGATKGIGKAVAITLAQNGAKVIINGRDQNRLEEVAEQLTEISNEKTLILPYDVSNYDEVKRAFQTIKKEYNHLDILVNNAGVLYDSLLGMVQPDKVNDTINVNLVAPIFHMQFASRLMLRQKSGSIINVSSILGMEGDKGQVVYSASKAGLIGATKSAAKELASSNIRVNAVAPGFIETDLISNLSEGKRTERIDSISMNRIGTPGEVADSVLYLASDLSTYVTGEVIKVSGGMVI</sequence>
<protein>
    <submittedName>
        <fullName evidence="2">SDR family NAD(P)-dependent oxidoreductase</fullName>
        <ecNumber evidence="2">1.1.1.-</ecNumber>
    </submittedName>
</protein>
<keyword evidence="2" id="KW-0560">Oxidoreductase</keyword>
<comment type="similarity">
    <text evidence="1">Belongs to the short-chain dehydrogenases/reductases (SDR) family.</text>
</comment>
<dbReference type="Proteomes" id="UP001597214">
    <property type="component" value="Unassembled WGS sequence"/>
</dbReference>
<comment type="caution">
    <text evidence="2">The sequence shown here is derived from an EMBL/GenBank/DDBJ whole genome shotgun (WGS) entry which is preliminary data.</text>
</comment>
<dbReference type="InterPro" id="IPR050259">
    <property type="entry name" value="SDR"/>
</dbReference>
<evidence type="ECO:0000313" key="3">
    <source>
        <dbReference type="Proteomes" id="UP001597214"/>
    </source>
</evidence>
<evidence type="ECO:0000313" key="2">
    <source>
        <dbReference type="EMBL" id="MFD1736771.1"/>
    </source>
</evidence>
<dbReference type="InterPro" id="IPR036291">
    <property type="entry name" value="NAD(P)-bd_dom_sf"/>
</dbReference>
<accession>A0ABW4LNU4</accession>
<dbReference type="PRINTS" id="PR00081">
    <property type="entry name" value="GDHRDH"/>
</dbReference>
<gene>
    <name evidence="2" type="ORF">ACFSCX_09345</name>
</gene>
<dbReference type="PRINTS" id="PR00080">
    <property type="entry name" value="SDRFAMILY"/>
</dbReference>
<dbReference type="Gene3D" id="3.40.50.720">
    <property type="entry name" value="NAD(P)-binding Rossmann-like Domain"/>
    <property type="match status" value="1"/>
</dbReference>
<reference evidence="3" key="1">
    <citation type="journal article" date="2019" name="Int. J. Syst. Evol. Microbiol.">
        <title>The Global Catalogue of Microorganisms (GCM) 10K type strain sequencing project: providing services to taxonomists for standard genome sequencing and annotation.</title>
        <authorList>
            <consortium name="The Broad Institute Genomics Platform"/>
            <consortium name="The Broad Institute Genome Sequencing Center for Infectious Disease"/>
            <person name="Wu L."/>
            <person name="Ma J."/>
        </authorList>
    </citation>
    <scope>NUCLEOTIDE SEQUENCE [LARGE SCALE GENOMIC DNA]</scope>
    <source>
        <strain evidence="3">CCUG 49339</strain>
    </source>
</reference>
<dbReference type="RefSeq" id="WP_377927941.1">
    <property type="nucleotide sequence ID" value="NZ_JBHUEM010000011.1"/>
</dbReference>
<dbReference type="PANTHER" id="PTHR42879">
    <property type="entry name" value="3-OXOACYL-(ACYL-CARRIER-PROTEIN) REDUCTASE"/>
    <property type="match status" value="1"/>
</dbReference>
<evidence type="ECO:0000256" key="1">
    <source>
        <dbReference type="ARBA" id="ARBA00006484"/>
    </source>
</evidence>